<evidence type="ECO:0000313" key="2">
    <source>
        <dbReference type="EMBL" id="MDJ1651723.1"/>
    </source>
</evidence>
<name>A0ABT7DSZ2_9ACTN</name>
<feature type="transmembrane region" description="Helical" evidence="1">
    <location>
        <begin position="29"/>
        <end position="49"/>
    </location>
</feature>
<keyword evidence="3" id="KW-1185">Reference proteome</keyword>
<sequence length="50" mass="5468">MTRNPNTRVDELHLTSAVPDRGRAGVPSVGSLLAAAFMVVVVFIARHFYQ</sequence>
<organism evidence="2 3">
    <name type="scientific">Gordonibacter faecis</name>
    <dbReference type="NCBI Taxonomy" id="3047475"/>
    <lineage>
        <taxon>Bacteria</taxon>
        <taxon>Bacillati</taxon>
        <taxon>Actinomycetota</taxon>
        <taxon>Coriobacteriia</taxon>
        <taxon>Eggerthellales</taxon>
        <taxon>Eggerthellaceae</taxon>
        <taxon>Gordonibacter</taxon>
    </lineage>
</organism>
<dbReference type="EMBL" id="JASJEU010000024">
    <property type="protein sequence ID" value="MDJ1651723.1"/>
    <property type="molecule type" value="Genomic_DNA"/>
</dbReference>
<protein>
    <submittedName>
        <fullName evidence="2">Uncharacterized protein</fullName>
    </submittedName>
</protein>
<comment type="caution">
    <text evidence="2">The sequence shown here is derived from an EMBL/GenBank/DDBJ whole genome shotgun (WGS) entry which is preliminary data.</text>
</comment>
<evidence type="ECO:0000256" key="1">
    <source>
        <dbReference type="SAM" id="Phobius"/>
    </source>
</evidence>
<evidence type="ECO:0000313" key="3">
    <source>
        <dbReference type="Proteomes" id="UP001232750"/>
    </source>
</evidence>
<proteinExistence type="predicted"/>
<gene>
    <name evidence="2" type="ORF">QNJ86_13000</name>
</gene>
<dbReference type="Proteomes" id="UP001232750">
    <property type="component" value="Unassembled WGS sequence"/>
</dbReference>
<keyword evidence="1" id="KW-1133">Transmembrane helix</keyword>
<dbReference type="RefSeq" id="WP_283833072.1">
    <property type="nucleotide sequence ID" value="NZ_JASJEU010000024.1"/>
</dbReference>
<keyword evidence="1" id="KW-0472">Membrane</keyword>
<accession>A0ABT7DSZ2</accession>
<keyword evidence="1" id="KW-0812">Transmembrane</keyword>
<reference evidence="2 3" key="1">
    <citation type="submission" date="2023-05" db="EMBL/GenBank/DDBJ databases">
        <title>Gordonibacter KGMB12511T sp. nov., isolated from faeces of healthy Korean.</title>
        <authorList>
            <person name="Kim H.S."/>
            <person name="Kim J.-S."/>
            <person name="Suh M.K."/>
            <person name="Eom M.K."/>
            <person name="Do H.E."/>
            <person name="Lee J.-S."/>
        </authorList>
    </citation>
    <scope>NUCLEOTIDE SEQUENCE [LARGE SCALE GENOMIC DNA]</scope>
    <source>
        <strain evidence="2 3">KGMB12511</strain>
    </source>
</reference>